<dbReference type="Proteomes" id="UP000812267">
    <property type="component" value="Unassembled WGS sequence"/>
</dbReference>
<accession>A0ABS6DS53</accession>
<evidence type="ECO:0000313" key="7">
    <source>
        <dbReference type="EMBL" id="MBU4693631.1"/>
    </source>
</evidence>
<protein>
    <submittedName>
        <fullName evidence="7">ABC transporter permease</fullName>
    </submittedName>
</protein>
<proteinExistence type="inferred from homology"/>
<dbReference type="PANTHER" id="PTHR30028">
    <property type="entry name" value="UPF0014 INNER MEMBRANE PROTEIN YBBM-RELATED"/>
    <property type="match status" value="1"/>
</dbReference>
<keyword evidence="8" id="KW-1185">Reference proteome</keyword>
<sequence length="67" mass="7492">MLGMRIIFLPGMATGQILLGANPSNTIMYQIAIMLEILASVSICVMITLKFGYRTYFNKFIQEKSGK</sequence>
<dbReference type="Pfam" id="PF03649">
    <property type="entry name" value="UPF0014"/>
    <property type="match status" value="1"/>
</dbReference>
<gene>
    <name evidence="7" type="ORF">KQ878_01880</name>
</gene>
<keyword evidence="5 6" id="KW-0472">Membrane</keyword>
<evidence type="ECO:0000256" key="2">
    <source>
        <dbReference type="ARBA" id="ARBA00005268"/>
    </source>
</evidence>
<name>A0ABS6DS53_9MOLU</name>
<reference evidence="7" key="1">
    <citation type="submission" date="2021-06" db="EMBL/GenBank/DDBJ databases">
        <title>Novel Mycoplasma species detected in California sea lions (Zalophus californianus) from the USA.</title>
        <authorList>
            <person name="Volokhov D.V."/>
            <person name="Furtak V.A."/>
            <person name="Zagorodnyaya T.A."/>
        </authorList>
    </citation>
    <scope>NUCLEOTIDE SEQUENCE [LARGE SCALE GENOMIC DNA]</scope>
    <source>
        <strain evidence="7">CSL 4779</strain>
    </source>
</reference>
<evidence type="ECO:0000256" key="4">
    <source>
        <dbReference type="ARBA" id="ARBA00022989"/>
    </source>
</evidence>
<comment type="subcellular location">
    <subcellularLocation>
        <location evidence="1">Membrane</location>
        <topology evidence="1">Multi-pass membrane protein</topology>
    </subcellularLocation>
</comment>
<organism evidence="7 8">
    <name type="scientific">Mycoplasma zalophidermidis</name>
    <dbReference type="NCBI Taxonomy" id="398174"/>
    <lineage>
        <taxon>Bacteria</taxon>
        <taxon>Bacillati</taxon>
        <taxon>Mycoplasmatota</taxon>
        <taxon>Mollicutes</taxon>
        <taxon>Mycoplasmataceae</taxon>
        <taxon>Mycoplasma</taxon>
    </lineage>
</organism>
<comment type="similarity">
    <text evidence="2">Belongs to the UPF0014 family.</text>
</comment>
<evidence type="ECO:0000256" key="5">
    <source>
        <dbReference type="ARBA" id="ARBA00023136"/>
    </source>
</evidence>
<dbReference type="RefSeq" id="WP_216505527.1">
    <property type="nucleotide sequence ID" value="NZ_JAHMHJ010000003.1"/>
</dbReference>
<dbReference type="InterPro" id="IPR005226">
    <property type="entry name" value="UPF0014_fam"/>
</dbReference>
<evidence type="ECO:0000256" key="6">
    <source>
        <dbReference type="SAM" id="Phobius"/>
    </source>
</evidence>
<evidence type="ECO:0000256" key="1">
    <source>
        <dbReference type="ARBA" id="ARBA00004141"/>
    </source>
</evidence>
<evidence type="ECO:0000313" key="8">
    <source>
        <dbReference type="Proteomes" id="UP000812267"/>
    </source>
</evidence>
<keyword evidence="3 6" id="KW-0812">Transmembrane</keyword>
<dbReference type="EMBL" id="JAHMHK010000002">
    <property type="protein sequence ID" value="MBU4693631.1"/>
    <property type="molecule type" value="Genomic_DNA"/>
</dbReference>
<evidence type="ECO:0000256" key="3">
    <source>
        <dbReference type="ARBA" id="ARBA00022692"/>
    </source>
</evidence>
<feature type="transmembrane region" description="Helical" evidence="6">
    <location>
        <begin position="27"/>
        <end position="49"/>
    </location>
</feature>
<keyword evidence="4 6" id="KW-1133">Transmembrane helix</keyword>
<dbReference type="PANTHER" id="PTHR30028:SF0">
    <property type="entry name" value="PROTEIN ALUMINUM SENSITIVE 3"/>
    <property type="match status" value="1"/>
</dbReference>
<comment type="caution">
    <text evidence="7">The sequence shown here is derived from an EMBL/GenBank/DDBJ whole genome shotgun (WGS) entry which is preliminary data.</text>
</comment>